<evidence type="ECO:0000313" key="2">
    <source>
        <dbReference type="Proteomes" id="UP001232445"/>
    </source>
</evidence>
<name>A0ABU0CXV7_9BACI</name>
<accession>A0ABU0CXV7</accession>
<organism evidence="1 2">
    <name type="scientific">Caldalkalibacillus uzonensis</name>
    <dbReference type="NCBI Taxonomy" id="353224"/>
    <lineage>
        <taxon>Bacteria</taxon>
        <taxon>Bacillati</taxon>
        <taxon>Bacillota</taxon>
        <taxon>Bacilli</taxon>
        <taxon>Bacillales</taxon>
        <taxon>Bacillaceae</taxon>
        <taxon>Caldalkalibacillus</taxon>
    </lineage>
</organism>
<proteinExistence type="predicted"/>
<keyword evidence="2" id="KW-1185">Reference proteome</keyword>
<gene>
    <name evidence="1" type="ORF">J2S00_003817</name>
</gene>
<protein>
    <submittedName>
        <fullName evidence="1">Uncharacterized protein HemY</fullName>
    </submittedName>
</protein>
<comment type="caution">
    <text evidence="1">The sequence shown here is derived from an EMBL/GenBank/DDBJ whole genome shotgun (WGS) entry which is preliminary data.</text>
</comment>
<dbReference type="Proteomes" id="UP001232445">
    <property type="component" value="Unassembled WGS sequence"/>
</dbReference>
<evidence type="ECO:0000313" key="1">
    <source>
        <dbReference type="EMBL" id="MDQ0340977.1"/>
    </source>
</evidence>
<sequence>MMEEADGLGEGLLSALAEFLRQDSGDTSLETLVQVMLAENPHQRITLARQVLQQNPDRPHAYLILAEETPSLQEKFELYSQAISAFEKVFASAKNQEEQNFLTRMLQESYLEAKCNYALLALDLDQIETATQTA</sequence>
<reference evidence="1 2" key="1">
    <citation type="submission" date="2023-07" db="EMBL/GenBank/DDBJ databases">
        <title>Genomic Encyclopedia of Type Strains, Phase IV (KMG-IV): sequencing the most valuable type-strain genomes for metagenomic binning, comparative biology and taxonomic classification.</title>
        <authorList>
            <person name="Goeker M."/>
        </authorList>
    </citation>
    <scope>NUCLEOTIDE SEQUENCE [LARGE SCALE GENOMIC DNA]</scope>
    <source>
        <strain evidence="1 2">DSM 17740</strain>
    </source>
</reference>
<dbReference type="EMBL" id="JAUSUQ010000025">
    <property type="protein sequence ID" value="MDQ0340977.1"/>
    <property type="molecule type" value="Genomic_DNA"/>
</dbReference>